<dbReference type="InterPro" id="IPR039289">
    <property type="entry name" value="CHCHD4"/>
</dbReference>
<keyword evidence="8" id="KW-0496">Mitochondrion</keyword>
<evidence type="ECO:0000256" key="8">
    <source>
        <dbReference type="ARBA" id="ARBA00023128"/>
    </source>
</evidence>
<dbReference type="EnsemblFungi" id="PTTG_06432-t43_1">
    <property type="protein sequence ID" value="PTTG_06432-t43_1-p1"/>
    <property type="gene ID" value="PTTG_06432"/>
</dbReference>
<evidence type="ECO:0000313" key="16">
    <source>
        <dbReference type="Proteomes" id="UP000005240"/>
    </source>
</evidence>
<keyword evidence="13" id="KW-1133">Transmembrane helix</keyword>
<accession>A0A0C4F016</accession>
<feature type="region of interest" description="Disordered" evidence="12">
    <location>
        <begin position="32"/>
        <end position="64"/>
    </location>
</feature>
<gene>
    <name evidence="14" type="ORF">PTTG_06432</name>
</gene>
<evidence type="ECO:0000256" key="13">
    <source>
        <dbReference type="SAM" id="Phobius"/>
    </source>
</evidence>
<evidence type="ECO:0000313" key="15">
    <source>
        <dbReference type="EnsemblFungi" id="PTTG_06432-t43_1-p1"/>
    </source>
</evidence>
<keyword evidence="6" id="KW-0560">Oxidoreductase</keyword>
<evidence type="ECO:0000256" key="2">
    <source>
        <dbReference type="ARBA" id="ARBA00004164"/>
    </source>
</evidence>
<reference evidence="14" key="1">
    <citation type="submission" date="2009-11" db="EMBL/GenBank/DDBJ databases">
        <authorList>
            <consortium name="The Broad Institute Genome Sequencing Platform"/>
            <person name="Ward D."/>
            <person name="Feldgarden M."/>
            <person name="Earl A."/>
            <person name="Young S.K."/>
            <person name="Zeng Q."/>
            <person name="Koehrsen M."/>
            <person name="Alvarado L."/>
            <person name="Berlin A."/>
            <person name="Bochicchio J."/>
            <person name="Borenstein D."/>
            <person name="Chapman S.B."/>
            <person name="Chen Z."/>
            <person name="Engels R."/>
            <person name="Freedman E."/>
            <person name="Gellesch M."/>
            <person name="Goldberg J."/>
            <person name="Griggs A."/>
            <person name="Gujja S."/>
            <person name="Heilman E."/>
            <person name="Heiman D."/>
            <person name="Hepburn T."/>
            <person name="Howarth C."/>
            <person name="Jen D."/>
            <person name="Larson L."/>
            <person name="Lewis B."/>
            <person name="Mehta T."/>
            <person name="Park D."/>
            <person name="Pearson M."/>
            <person name="Roberts A."/>
            <person name="Saif S."/>
            <person name="Shea T."/>
            <person name="Shenoy N."/>
            <person name="Sisk P."/>
            <person name="Stolte C."/>
            <person name="Sykes S."/>
            <person name="Thomson T."/>
            <person name="Walk T."/>
            <person name="White J."/>
            <person name="Yandava C."/>
            <person name="Izard J."/>
            <person name="Baranova O.V."/>
            <person name="Blanton J.M."/>
            <person name="Tanner A.C."/>
            <person name="Dewhirst F.E."/>
            <person name="Haas B."/>
            <person name="Nusbaum C."/>
            <person name="Birren B."/>
        </authorList>
    </citation>
    <scope>NUCLEOTIDE SEQUENCE [LARGE SCALE GENOMIC DNA]</scope>
    <source>
        <strain evidence="14">1-1 BBBD Race 1</strain>
    </source>
</reference>
<proteinExistence type="predicted"/>
<dbReference type="STRING" id="630390.A0A0C4F016"/>
<evidence type="ECO:0000256" key="3">
    <source>
        <dbReference type="ARBA" id="ARBA00013714"/>
    </source>
</evidence>
<dbReference type="Gene3D" id="1.10.287.2900">
    <property type="match status" value="1"/>
</dbReference>
<feature type="transmembrane region" description="Helical" evidence="13">
    <location>
        <begin position="69"/>
        <end position="89"/>
    </location>
</feature>
<keyword evidence="16" id="KW-1185">Reference proteome</keyword>
<evidence type="ECO:0000256" key="5">
    <source>
        <dbReference type="ARBA" id="ARBA00022927"/>
    </source>
</evidence>
<comment type="subcellular location">
    <subcellularLocation>
        <location evidence="2">Mitochondrion inner membrane</location>
        <topology evidence="2">Single-pass type II membrane protein</topology>
        <orientation evidence="2">Intermembrane side</orientation>
    </subcellularLocation>
</comment>
<dbReference type="GO" id="GO:0005743">
    <property type="term" value="C:mitochondrial inner membrane"/>
    <property type="evidence" value="ECO:0007669"/>
    <property type="project" value="UniProtKB-SubCell"/>
</dbReference>
<dbReference type="VEuPathDB" id="FungiDB:PTTG_06432"/>
<reference evidence="15 16" key="3">
    <citation type="journal article" date="2017" name="G3 (Bethesda)">
        <title>Comparative analysis highlights variable genome content of wheat rusts and divergence of the mating loci.</title>
        <authorList>
            <person name="Cuomo C.A."/>
            <person name="Bakkeren G."/>
            <person name="Khalil H.B."/>
            <person name="Panwar V."/>
            <person name="Joly D."/>
            <person name="Linning R."/>
            <person name="Sakthikumar S."/>
            <person name="Song X."/>
            <person name="Adiconis X."/>
            <person name="Fan L."/>
            <person name="Goldberg J.M."/>
            <person name="Levin J.Z."/>
            <person name="Young S."/>
            <person name="Zeng Q."/>
            <person name="Anikster Y."/>
            <person name="Bruce M."/>
            <person name="Wang M."/>
            <person name="Yin C."/>
            <person name="McCallum B."/>
            <person name="Szabo L.J."/>
            <person name="Hulbert S."/>
            <person name="Chen X."/>
            <person name="Fellers J.P."/>
        </authorList>
    </citation>
    <scope>NUCLEOTIDE SEQUENCE</scope>
    <source>
        <strain evidence="15">isolate 1-1 / race 1 (BBBD)</strain>
        <strain evidence="16">Isolate 1-1 / race 1 (BBBD)</strain>
    </source>
</reference>
<keyword evidence="10" id="KW-0676">Redox-active center</keyword>
<dbReference type="PANTHER" id="PTHR21622">
    <property type="entry name" value="COILED-COIL-HELIX-COILED-COIL-HELIX DOMAIN CONTAINING 4"/>
    <property type="match status" value="1"/>
</dbReference>
<feature type="compositionally biased region" description="Basic and acidic residues" evidence="12">
    <location>
        <begin position="92"/>
        <end position="109"/>
    </location>
</feature>
<dbReference type="PANTHER" id="PTHR21622:SF0">
    <property type="entry name" value="COILED-COIL-HELIX-COILED-COIL-HELIX DOMAIN CONTAINING 4"/>
    <property type="match status" value="1"/>
</dbReference>
<dbReference type="GO" id="GO:0015035">
    <property type="term" value="F:protein-disulfide reductase activity"/>
    <property type="evidence" value="ECO:0007669"/>
    <property type="project" value="InterPro"/>
</dbReference>
<protein>
    <recommendedName>
        <fullName evidence="3">Mitochondrial intermembrane space import and assembly protein 40</fullName>
    </recommendedName>
    <alternativeName>
        <fullName evidence="11">Mitochondrial import inner membrane translocase TIM40</fullName>
    </alternativeName>
</protein>
<reference evidence="15" key="4">
    <citation type="submission" date="2025-05" db="UniProtKB">
        <authorList>
            <consortium name="EnsemblFungi"/>
        </authorList>
    </citation>
    <scope>IDENTIFICATION</scope>
    <source>
        <strain evidence="15">isolate 1-1 / race 1 (BBBD)</strain>
    </source>
</reference>
<dbReference type="PROSITE" id="PS51808">
    <property type="entry name" value="CHCH"/>
    <property type="match status" value="1"/>
</dbReference>
<keyword evidence="13" id="KW-0812">Transmembrane</keyword>
<evidence type="ECO:0000256" key="4">
    <source>
        <dbReference type="ARBA" id="ARBA00022448"/>
    </source>
</evidence>
<reference evidence="14" key="2">
    <citation type="submission" date="2016-05" db="EMBL/GenBank/DDBJ databases">
        <title>Comparative analysis highlights variable genome content of wheat rusts and divergence of the mating loci.</title>
        <authorList>
            <person name="Cuomo C.A."/>
            <person name="Bakkeren G."/>
            <person name="Szabo L."/>
            <person name="Khalil H."/>
            <person name="Joly D."/>
            <person name="Goldberg J."/>
            <person name="Young S."/>
            <person name="Zeng Q."/>
            <person name="Fellers J."/>
        </authorList>
    </citation>
    <scope>NUCLEOTIDE SEQUENCE [LARGE SCALE GENOMIC DNA]</scope>
    <source>
        <strain evidence="14">1-1 BBBD Race 1</strain>
    </source>
</reference>
<feature type="region of interest" description="Disordered" evidence="12">
    <location>
        <begin position="92"/>
        <end position="134"/>
    </location>
</feature>
<feature type="region of interest" description="Disordered" evidence="12">
    <location>
        <begin position="188"/>
        <end position="254"/>
    </location>
</feature>
<feature type="compositionally biased region" description="Low complexity" evidence="12">
    <location>
        <begin position="40"/>
        <end position="53"/>
    </location>
</feature>
<evidence type="ECO:0000256" key="6">
    <source>
        <dbReference type="ARBA" id="ARBA00023002"/>
    </source>
</evidence>
<keyword evidence="5" id="KW-0653">Protein transport</keyword>
<evidence type="ECO:0000256" key="11">
    <source>
        <dbReference type="ARBA" id="ARBA00033150"/>
    </source>
</evidence>
<evidence type="ECO:0000256" key="1">
    <source>
        <dbReference type="ARBA" id="ARBA00001973"/>
    </source>
</evidence>
<evidence type="ECO:0000256" key="10">
    <source>
        <dbReference type="ARBA" id="ARBA00023284"/>
    </source>
</evidence>
<keyword evidence="9" id="KW-1015">Disulfide bond</keyword>
<feature type="compositionally biased region" description="Acidic residues" evidence="12">
    <location>
        <begin position="199"/>
        <end position="210"/>
    </location>
</feature>
<evidence type="ECO:0000256" key="7">
    <source>
        <dbReference type="ARBA" id="ARBA00023010"/>
    </source>
</evidence>
<sequence length="254" mass="27542">MTTRSIISNIRATPRLFPGPISSPSHQAKLLRLSHHRPVSSSSSSSSSSSLSSTGNHQEQSKNTRSDRVLVLGLLTFTTLLGIGIGTRAKCFQDEKPRQESKNSSDESSSKNPSENPSQTPSENSEQEGAFNPETGEINWDCPCLGGMAHGTCGEQFKAAFSCFVHSEQEPKGVECIERFKDMQDCFREHPDEYGPELTDSEDSTPDDESANSPDEPPNSPEEPLNSPAEPSNAPAEPLGSPDGIVREDPLQQK</sequence>
<keyword evidence="13" id="KW-0472">Membrane</keyword>
<comment type="cofactor">
    <cofactor evidence="1">
        <name>Cu(2+)</name>
        <dbReference type="ChEBI" id="CHEBI:29036"/>
    </cofactor>
</comment>
<dbReference type="GO" id="GO:0045041">
    <property type="term" value="P:protein import into mitochondrial intermembrane space"/>
    <property type="evidence" value="ECO:0007669"/>
    <property type="project" value="InterPro"/>
</dbReference>
<dbReference type="GO" id="GO:0005758">
    <property type="term" value="C:mitochondrial intermembrane space"/>
    <property type="evidence" value="ECO:0007669"/>
    <property type="project" value="TreeGrafter"/>
</dbReference>
<dbReference type="Proteomes" id="UP000005240">
    <property type="component" value="Unassembled WGS sequence"/>
</dbReference>
<name>A0A0C4F016_PUCT1</name>
<feature type="compositionally biased region" description="Low complexity" evidence="12">
    <location>
        <begin position="222"/>
        <end position="239"/>
    </location>
</feature>
<evidence type="ECO:0000313" key="14">
    <source>
        <dbReference type="EMBL" id="OAV85456.1"/>
    </source>
</evidence>
<keyword evidence="7" id="KW-0811">Translocation</keyword>
<organism evidence="14">
    <name type="scientific">Puccinia triticina (isolate 1-1 / race 1 (BBBD))</name>
    <name type="common">Brown leaf rust fungus</name>
    <dbReference type="NCBI Taxonomy" id="630390"/>
    <lineage>
        <taxon>Eukaryota</taxon>
        <taxon>Fungi</taxon>
        <taxon>Dikarya</taxon>
        <taxon>Basidiomycota</taxon>
        <taxon>Pucciniomycotina</taxon>
        <taxon>Pucciniomycetes</taxon>
        <taxon>Pucciniales</taxon>
        <taxon>Pucciniaceae</taxon>
        <taxon>Puccinia</taxon>
    </lineage>
</organism>
<dbReference type="OrthoDB" id="7481291at2759"/>
<dbReference type="AlphaFoldDB" id="A0A0C4F016"/>
<dbReference type="EMBL" id="ADAS02004189">
    <property type="protein sequence ID" value="OAV85456.1"/>
    <property type="molecule type" value="Genomic_DNA"/>
</dbReference>
<evidence type="ECO:0000256" key="9">
    <source>
        <dbReference type="ARBA" id="ARBA00023157"/>
    </source>
</evidence>
<feature type="compositionally biased region" description="Basic and acidic residues" evidence="12">
    <location>
        <begin position="245"/>
        <end position="254"/>
    </location>
</feature>
<keyword evidence="4" id="KW-0813">Transport</keyword>
<evidence type="ECO:0000256" key="12">
    <source>
        <dbReference type="SAM" id="MobiDB-lite"/>
    </source>
</evidence>